<dbReference type="GO" id="GO:0140825">
    <property type="term" value="F:lactoperoxidase activity"/>
    <property type="evidence" value="ECO:0007669"/>
    <property type="project" value="UniProtKB-EC"/>
</dbReference>
<comment type="cofactor">
    <cofactor evidence="15 18">
        <name>heme b</name>
        <dbReference type="ChEBI" id="CHEBI:60344"/>
    </cofactor>
    <text evidence="15 18">Binds 1 heme b (iron(II)-protoporphyrin IX) group per subunit.</text>
</comment>
<keyword evidence="12" id="KW-0325">Glycoprotein</keyword>
<feature type="binding site" evidence="15">
    <location>
        <position position="237"/>
    </location>
    <ligand>
        <name>Ca(2+)</name>
        <dbReference type="ChEBI" id="CHEBI:29108"/>
        <label>2</label>
    </ligand>
</feature>
<evidence type="ECO:0000259" key="19">
    <source>
        <dbReference type="PROSITE" id="PS50873"/>
    </source>
</evidence>
<feature type="binding site" evidence="15">
    <location>
        <position position="72"/>
    </location>
    <ligand>
        <name>Ca(2+)</name>
        <dbReference type="ChEBI" id="CHEBI:29108"/>
        <label>1</label>
    </ligand>
</feature>
<dbReference type="PANTHER" id="PTHR31517:SF84">
    <property type="entry name" value="PEROXIDASE"/>
    <property type="match status" value="1"/>
</dbReference>
<evidence type="ECO:0000256" key="8">
    <source>
        <dbReference type="ARBA" id="ARBA00022837"/>
    </source>
</evidence>
<evidence type="ECO:0000256" key="3">
    <source>
        <dbReference type="ARBA" id="ARBA00006873"/>
    </source>
</evidence>
<keyword evidence="18" id="KW-0964">Secreted</keyword>
<dbReference type="Pfam" id="PF00141">
    <property type="entry name" value="peroxidase"/>
    <property type="match status" value="1"/>
</dbReference>
<keyword evidence="18" id="KW-0732">Signal</keyword>
<dbReference type="PRINTS" id="PR00458">
    <property type="entry name" value="PEROXIDASE"/>
</dbReference>
<dbReference type="PROSITE" id="PS00436">
    <property type="entry name" value="PEROXIDASE_2"/>
    <property type="match status" value="1"/>
</dbReference>
<evidence type="ECO:0000256" key="13">
    <source>
        <dbReference type="PIRSR" id="PIRSR600823-1"/>
    </source>
</evidence>
<evidence type="ECO:0000256" key="2">
    <source>
        <dbReference type="ARBA" id="ARBA00002322"/>
    </source>
</evidence>
<keyword evidence="8 15" id="KW-0106">Calcium</keyword>
<evidence type="ECO:0000313" key="21">
    <source>
        <dbReference type="Proteomes" id="UP000243975"/>
    </source>
</evidence>
<feature type="binding site" evidence="15">
    <location>
        <position position="69"/>
    </location>
    <ligand>
        <name>Ca(2+)</name>
        <dbReference type="ChEBI" id="CHEBI:29108"/>
        <label>1</label>
    </ligand>
</feature>
<feature type="chain" id="PRO_5006990263" description="Peroxidase" evidence="18">
    <location>
        <begin position="25"/>
        <end position="358"/>
    </location>
</feature>
<dbReference type="GO" id="GO:0005576">
    <property type="term" value="C:extracellular region"/>
    <property type="evidence" value="ECO:0007669"/>
    <property type="project" value="UniProtKB-SubCell"/>
</dbReference>
<dbReference type="InterPro" id="IPR010255">
    <property type="entry name" value="Haem_peroxidase_sf"/>
</dbReference>
<feature type="domain" description="Plant heme peroxidase family profile" evidence="19">
    <location>
        <begin position="27"/>
        <end position="318"/>
    </location>
</feature>
<feature type="site" description="Transition state stabilizer" evidence="16">
    <location>
        <position position="64"/>
    </location>
</feature>
<reference evidence="20 21" key="1">
    <citation type="journal article" date="2016" name="Sci. Rep.">
        <title>The genome sequence of the outbreeding globe artichoke constructed de novo incorporating a phase-aware low-pass sequencing strategy of F1 progeny.</title>
        <authorList>
            <person name="Scaglione D."/>
            <person name="Reyes-Chin-Wo S."/>
            <person name="Acquadro A."/>
            <person name="Froenicke L."/>
            <person name="Portis E."/>
            <person name="Beitel C."/>
            <person name="Tirone M."/>
            <person name="Mauro R."/>
            <person name="Lo Monaco A."/>
            <person name="Mauromicale G."/>
            <person name="Faccioli P."/>
            <person name="Cattivelli L."/>
            <person name="Rieseberg L."/>
            <person name="Michelmore R."/>
            <person name="Lanteri S."/>
        </authorList>
    </citation>
    <scope>NUCLEOTIDE SEQUENCE [LARGE SCALE GENOMIC DNA]</scope>
    <source>
        <strain evidence="20">2C</strain>
    </source>
</reference>
<comment type="caution">
    <text evidence="20">The sequence shown here is derived from an EMBL/GenBank/DDBJ whole genome shotgun (WGS) entry which is preliminary data.</text>
</comment>
<comment type="subcellular location">
    <subcellularLocation>
        <location evidence="18">Secreted</location>
    </subcellularLocation>
</comment>
<feature type="disulfide bond" evidence="17">
    <location>
        <begin position="194"/>
        <end position="225"/>
    </location>
</feature>
<dbReference type="InterPro" id="IPR019794">
    <property type="entry name" value="Peroxidases_AS"/>
</dbReference>
<dbReference type="Gene3D" id="1.10.520.10">
    <property type="match status" value="1"/>
</dbReference>
<evidence type="ECO:0000256" key="11">
    <source>
        <dbReference type="ARBA" id="ARBA00023157"/>
    </source>
</evidence>
<keyword evidence="21" id="KW-1185">Reference proteome</keyword>
<evidence type="ECO:0000256" key="10">
    <source>
        <dbReference type="ARBA" id="ARBA00023004"/>
    </source>
</evidence>
<dbReference type="Gene3D" id="1.10.420.10">
    <property type="entry name" value="Peroxidase, domain 2"/>
    <property type="match status" value="1"/>
</dbReference>
<dbReference type="EMBL" id="LEKV01004747">
    <property type="protein sequence ID" value="KVH93565.1"/>
    <property type="molecule type" value="Genomic_DNA"/>
</dbReference>
<comment type="function">
    <text evidence="2">Removal of H(2)O(2), oxidation of toxic reductants, biosynthesis and degradation of lignin, suberization, auxin catabolism, response to environmental stresses such as wounding, pathogen attack and oxidative stress. These functions might be dependent on each isozyme/isoform in each plant tissue.</text>
</comment>
<evidence type="ECO:0000313" key="20">
    <source>
        <dbReference type="EMBL" id="KVH93565.1"/>
    </source>
</evidence>
<dbReference type="Gramene" id="KVH93565">
    <property type="protein sequence ID" value="KVH93565"/>
    <property type="gene ID" value="Ccrd_004388"/>
</dbReference>
<feature type="signal peptide" evidence="18">
    <location>
        <begin position="1"/>
        <end position="24"/>
    </location>
</feature>
<evidence type="ECO:0000256" key="14">
    <source>
        <dbReference type="PIRSR" id="PIRSR600823-2"/>
    </source>
</evidence>
<dbReference type="PRINTS" id="PR00461">
    <property type="entry name" value="PLPEROXIDASE"/>
</dbReference>
<evidence type="ECO:0000256" key="12">
    <source>
        <dbReference type="ARBA" id="ARBA00023180"/>
    </source>
</evidence>
<keyword evidence="11 17" id="KW-1015">Disulfide bond</keyword>
<dbReference type="PANTHER" id="PTHR31517">
    <property type="match status" value="1"/>
</dbReference>
<dbReference type="InterPro" id="IPR002016">
    <property type="entry name" value="Haem_peroxidase"/>
</dbReference>
<feature type="active site" description="Proton acceptor" evidence="13">
    <location>
        <position position="68"/>
    </location>
</feature>
<dbReference type="InterPro" id="IPR019793">
    <property type="entry name" value="Peroxidases_heam-ligand_BS"/>
</dbReference>
<dbReference type="GO" id="GO:0020037">
    <property type="term" value="F:heme binding"/>
    <property type="evidence" value="ECO:0007669"/>
    <property type="project" value="UniProtKB-UniRule"/>
</dbReference>
<comment type="cofactor">
    <cofactor evidence="15 18">
        <name>Ca(2+)</name>
        <dbReference type="ChEBI" id="CHEBI:29108"/>
    </cofactor>
    <text evidence="15 18">Binds 2 calcium ions per subunit.</text>
</comment>
<keyword evidence="10 15" id="KW-0408">Iron</keyword>
<feature type="binding site" evidence="14">
    <location>
        <position position="157"/>
    </location>
    <ligand>
        <name>substrate</name>
    </ligand>
</feature>
<keyword evidence="7 15" id="KW-0479">Metal-binding</keyword>
<organism evidence="20 21">
    <name type="scientific">Cynara cardunculus var. scolymus</name>
    <name type="common">Globe artichoke</name>
    <name type="synonym">Cynara scolymus</name>
    <dbReference type="NCBI Taxonomy" id="59895"/>
    <lineage>
        <taxon>Eukaryota</taxon>
        <taxon>Viridiplantae</taxon>
        <taxon>Streptophyta</taxon>
        <taxon>Embryophyta</taxon>
        <taxon>Tracheophyta</taxon>
        <taxon>Spermatophyta</taxon>
        <taxon>Magnoliopsida</taxon>
        <taxon>eudicotyledons</taxon>
        <taxon>Gunneridae</taxon>
        <taxon>Pentapetalae</taxon>
        <taxon>asterids</taxon>
        <taxon>campanulids</taxon>
        <taxon>Asterales</taxon>
        <taxon>Asteraceae</taxon>
        <taxon>Carduoideae</taxon>
        <taxon>Cardueae</taxon>
        <taxon>Carduinae</taxon>
        <taxon>Cynara</taxon>
    </lineage>
</organism>
<evidence type="ECO:0000256" key="4">
    <source>
        <dbReference type="ARBA" id="ARBA00012313"/>
    </source>
</evidence>
<keyword evidence="6 18" id="KW-0349">Heme</keyword>
<feature type="binding site" evidence="15">
    <location>
        <position position="84"/>
    </location>
    <ligand>
        <name>Ca(2+)</name>
        <dbReference type="ChEBI" id="CHEBI:29108"/>
        <label>1</label>
    </ligand>
</feature>
<protein>
    <recommendedName>
        <fullName evidence="4 18">Peroxidase</fullName>
        <ecNumber evidence="4 18">1.11.1.7</ecNumber>
    </recommendedName>
</protein>
<feature type="binding site" description="axial binding residue" evidence="15">
    <location>
        <position position="187"/>
    </location>
    <ligand>
        <name>heme b</name>
        <dbReference type="ChEBI" id="CHEBI:60344"/>
    </ligand>
    <ligandPart>
        <name>Fe</name>
        <dbReference type="ChEBI" id="CHEBI:18248"/>
    </ligandPart>
</feature>
<evidence type="ECO:0000256" key="15">
    <source>
        <dbReference type="PIRSR" id="PIRSR600823-3"/>
    </source>
</evidence>
<dbReference type="OMA" id="LKMGFYR"/>
<evidence type="ECO:0000256" key="5">
    <source>
        <dbReference type="ARBA" id="ARBA00022559"/>
    </source>
</evidence>
<dbReference type="FunFam" id="1.10.420.10:FF:000006">
    <property type="entry name" value="Peroxidase"/>
    <property type="match status" value="1"/>
</dbReference>
<keyword evidence="9 18" id="KW-0560">Oxidoreductase</keyword>
<comment type="catalytic activity">
    <reaction evidence="1 18">
        <text>2 a phenolic donor + H2O2 = 2 a phenolic radical donor + 2 H2O</text>
        <dbReference type="Rhea" id="RHEA:56136"/>
        <dbReference type="ChEBI" id="CHEBI:15377"/>
        <dbReference type="ChEBI" id="CHEBI:16240"/>
        <dbReference type="ChEBI" id="CHEBI:139520"/>
        <dbReference type="ChEBI" id="CHEBI:139521"/>
        <dbReference type="EC" id="1.11.1.7"/>
    </reaction>
</comment>
<accession>A0A118JW68</accession>
<dbReference type="PROSITE" id="PS50873">
    <property type="entry name" value="PEROXIDASE_4"/>
    <property type="match status" value="1"/>
</dbReference>
<dbReference type="EC" id="1.11.1.7" evidence="4 18"/>
<evidence type="ECO:0000256" key="1">
    <source>
        <dbReference type="ARBA" id="ARBA00000189"/>
    </source>
</evidence>
<dbReference type="InterPro" id="IPR033905">
    <property type="entry name" value="Secretory_peroxidase"/>
</dbReference>
<gene>
    <name evidence="20" type="ORF">Ccrd_004388</name>
</gene>
<evidence type="ECO:0000256" key="17">
    <source>
        <dbReference type="PIRSR" id="PIRSR600823-5"/>
    </source>
</evidence>
<dbReference type="GO" id="GO:0046872">
    <property type="term" value="F:metal ion binding"/>
    <property type="evidence" value="ECO:0007669"/>
    <property type="project" value="UniProtKB-UniRule"/>
</dbReference>
<evidence type="ECO:0000256" key="18">
    <source>
        <dbReference type="RuleBase" id="RU362060"/>
    </source>
</evidence>
<dbReference type="GO" id="GO:0042744">
    <property type="term" value="P:hydrogen peroxide catabolic process"/>
    <property type="evidence" value="ECO:0007669"/>
    <property type="project" value="UniProtKB-KW"/>
</dbReference>
<dbReference type="CDD" id="cd00693">
    <property type="entry name" value="secretory_peroxidase"/>
    <property type="match status" value="1"/>
</dbReference>
<evidence type="ECO:0000256" key="16">
    <source>
        <dbReference type="PIRSR" id="PIRSR600823-4"/>
    </source>
</evidence>
<keyword evidence="18" id="KW-0376">Hydrogen peroxide</keyword>
<dbReference type="SUPFAM" id="SSF48113">
    <property type="entry name" value="Heme-dependent peroxidases"/>
    <property type="match status" value="1"/>
</dbReference>
<feature type="binding site" evidence="15">
    <location>
        <position position="240"/>
    </location>
    <ligand>
        <name>Ca(2+)</name>
        <dbReference type="ChEBI" id="CHEBI:29108"/>
        <label>2</label>
    </ligand>
</feature>
<feature type="binding site" evidence="15">
    <location>
        <position position="245"/>
    </location>
    <ligand>
        <name>Ca(2+)</name>
        <dbReference type="ChEBI" id="CHEBI:29108"/>
        <label>2</label>
    </ligand>
</feature>
<evidence type="ECO:0000256" key="6">
    <source>
        <dbReference type="ARBA" id="ARBA00022617"/>
    </source>
</evidence>
<sequence>MKICWIWFLKLSLLCMFLMMAAEAQQPLKMGFYRTTCPTAEQIVRYTVSKAVTANPGMAAGILRLFFHDCFVRVRSHYRTEESEQDAGANVGTLRGLEIIDQAKAKLEAACPNTVSCADILAFAARDSTAVVGGFSYTVPAGRRDGRVSNIGEVDLPSPDSDVEALKRAFVAKGLSVGDMVALSGAHSIGRSGCNFVKPRLYSFNGTHADPSLDPNFVAVLKKKCPKNGNSGTTDLDLATPNRLDNQYYRNVKQHRVLFSSDQALLDSPMTARTVAKYASNLNAWRNDFAAAMIRLGSIEVLTGTKEATLKFLAFRHNQVASRSRKNTQGICLRSIGHPHCQTLLRSLVLKISSRVFV</sequence>
<dbReference type="GO" id="GO:0006979">
    <property type="term" value="P:response to oxidative stress"/>
    <property type="evidence" value="ECO:0007669"/>
    <property type="project" value="UniProtKB-UniRule"/>
</dbReference>
<dbReference type="InterPro" id="IPR000823">
    <property type="entry name" value="Peroxidase_pln"/>
</dbReference>
<dbReference type="AlphaFoldDB" id="A0A118JW68"/>
<keyword evidence="5 18" id="KW-0575">Peroxidase</keyword>
<dbReference type="PROSITE" id="PS00435">
    <property type="entry name" value="PEROXIDASE_1"/>
    <property type="match status" value="1"/>
</dbReference>
<dbReference type="STRING" id="59895.A0A118JW68"/>
<comment type="similarity">
    <text evidence="3">Belongs to the peroxidase family. Ascorbate peroxidase subfamily.</text>
</comment>
<evidence type="ECO:0000256" key="9">
    <source>
        <dbReference type="ARBA" id="ARBA00023002"/>
    </source>
</evidence>
<evidence type="ECO:0000256" key="7">
    <source>
        <dbReference type="ARBA" id="ARBA00022723"/>
    </source>
</evidence>
<proteinExistence type="inferred from homology"/>
<dbReference type="Proteomes" id="UP000243975">
    <property type="component" value="Unassembled WGS sequence"/>
</dbReference>
<comment type="similarity">
    <text evidence="18">Belongs to the peroxidase family. Classical plant (class III) peroxidase subfamily.</text>
</comment>
<feature type="disulfide bond" evidence="17">
    <location>
        <begin position="37"/>
        <end position="111"/>
    </location>
</feature>
<name>A0A118JW68_CYNCS</name>